<evidence type="ECO:0000256" key="1">
    <source>
        <dbReference type="SAM" id="MobiDB-lite"/>
    </source>
</evidence>
<dbReference type="RefSeq" id="XP_043035795.1">
    <property type="nucleotide sequence ID" value="XM_043187074.1"/>
</dbReference>
<feature type="region of interest" description="Disordered" evidence="1">
    <location>
        <begin position="41"/>
        <end position="72"/>
    </location>
</feature>
<comment type="caution">
    <text evidence="3">The sequence shown here is derived from an EMBL/GenBank/DDBJ whole genome shotgun (WGS) entry which is preliminary data.</text>
</comment>
<keyword evidence="4" id="KW-1185">Reference proteome</keyword>
<name>A0A9P8ANU7_9AGAR</name>
<dbReference type="GeneID" id="66109371"/>
<dbReference type="Proteomes" id="UP000812287">
    <property type="component" value="Unassembled WGS sequence"/>
</dbReference>
<reference evidence="3" key="1">
    <citation type="submission" date="2020-11" db="EMBL/GenBank/DDBJ databases">
        <title>Adaptations for nitrogen fixation in a non-lichenized fungal sporocarp promotes dispersal by wood-feeding termites.</title>
        <authorList>
            <consortium name="DOE Joint Genome Institute"/>
            <person name="Koch R.A."/>
            <person name="Yoon G."/>
            <person name="Arayal U."/>
            <person name="Lail K."/>
            <person name="Amirebrahimi M."/>
            <person name="Labutti K."/>
            <person name="Lipzen A."/>
            <person name="Riley R."/>
            <person name="Barry K."/>
            <person name="Henrissat B."/>
            <person name="Grigoriev I.V."/>
            <person name="Herr J.R."/>
            <person name="Aime M.C."/>
        </authorList>
    </citation>
    <scope>NUCLEOTIDE SEQUENCE</scope>
    <source>
        <strain evidence="3">MCA 3950</strain>
    </source>
</reference>
<evidence type="ECO:0000313" key="3">
    <source>
        <dbReference type="EMBL" id="KAG7442295.1"/>
    </source>
</evidence>
<evidence type="ECO:0000256" key="2">
    <source>
        <dbReference type="SAM" id="SignalP"/>
    </source>
</evidence>
<dbReference type="AlphaFoldDB" id="A0A9P8ANU7"/>
<accession>A0A9P8ANU7</accession>
<evidence type="ECO:0008006" key="5">
    <source>
        <dbReference type="Google" id="ProtNLM"/>
    </source>
</evidence>
<sequence length="72" mass="8096">MGWLFLFSLTAVEPLVAPPDAIPQALRPGCDKYVHALIHPAARRRRNVRSGHGPPENTENTGHQEWNGMRTR</sequence>
<gene>
    <name evidence="3" type="ORF">BT62DRAFT_936134</name>
</gene>
<dbReference type="EMBL" id="MU250552">
    <property type="protein sequence ID" value="KAG7442295.1"/>
    <property type="molecule type" value="Genomic_DNA"/>
</dbReference>
<evidence type="ECO:0000313" key="4">
    <source>
        <dbReference type="Proteomes" id="UP000812287"/>
    </source>
</evidence>
<proteinExistence type="predicted"/>
<keyword evidence="2" id="KW-0732">Signal</keyword>
<organism evidence="3 4">
    <name type="scientific">Guyanagaster necrorhizus</name>
    <dbReference type="NCBI Taxonomy" id="856835"/>
    <lineage>
        <taxon>Eukaryota</taxon>
        <taxon>Fungi</taxon>
        <taxon>Dikarya</taxon>
        <taxon>Basidiomycota</taxon>
        <taxon>Agaricomycotina</taxon>
        <taxon>Agaricomycetes</taxon>
        <taxon>Agaricomycetidae</taxon>
        <taxon>Agaricales</taxon>
        <taxon>Marasmiineae</taxon>
        <taxon>Physalacriaceae</taxon>
        <taxon>Guyanagaster</taxon>
    </lineage>
</organism>
<feature type="signal peptide" evidence="2">
    <location>
        <begin position="1"/>
        <end position="17"/>
    </location>
</feature>
<feature type="chain" id="PRO_5040203952" description="Secreted protein" evidence="2">
    <location>
        <begin position="18"/>
        <end position="72"/>
    </location>
</feature>
<protein>
    <recommendedName>
        <fullName evidence="5">Secreted protein</fullName>
    </recommendedName>
</protein>